<evidence type="ECO:0000256" key="1">
    <source>
        <dbReference type="ARBA" id="ARBA00022679"/>
    </source>
</evidence>
<keyword evidence="4" id="KW-0067">ATP-binding</keyword>
<dbReference type="SUPFAM" id="SSF56112">
    <property type="entry name" value="Protein kinase-like (PK-like)"/>
    <property type="match status" value="1"/>
</dbReference>
<evidence type="ECO:0000256" key="2">
    <source>
        <dbReference type="ARBA" id="ARBA00022741"/>
    </source>
</evidence>
<keyword evidence="5" id="KW-0812">Transmembrane</keyword>
<organism evidence="6 7">
    <name type="scientific">Escallonia rubra</name>
    <dbReference type="NCBI Taxonomy" id="112253"/>
    <lineage>
        <taxon>Eukaryota</taxon>
        <taxon>Viridiplantae</taxon>
        <taxon>Streptophyta</taxon>
        <taxon>Embryophyta</taxon>
        <taxon>Tracheophyta</taxon>
        <taxon>Spermatophyta</taxon>
        <taxon>Magnoliopsida</taxon>
        <taxon>eudicotyledons</taxon>
        <taxon>Gunneridae</taxon>
        <taxon>Pentapetalae</taxon>
        <taxon>asterids</taxon>
        <taxon>campanulids</taxon>
        <taxon>Escalloniales</taxon>
        <taxon>Escalloniaceae</taxon>
        <taxon>Escallonia</taxon>
    </lineage>
</organism>
<protein>
    <submittedName>
        <fullName evidence="6">Uncharacterized protein</fullName>
    </submittedName>
</protein>
<evidence type="ECO:0000313" key="7">
    <source>
        <dbReference type="Proteomes" id="UP001187471"/>
    </source>
</evidence>
<keyword evidence="3" id="KW-0418">Kinase</keyword>
<keyword evidence="5" id="KW-1133">Transmembrane helix</keyword>
<dbReference type="InterPro" id="IPR011009">
    <property type="entry name" value="Kinase-like_dom_sf"/>
</dbReference>
<name>A0AA88QWX2_9ASTE</name>
<evidence type="ECO:0000256" key="4">
    <source>
        <dbReference type="ARBA" id="ARBA00022840"/>
    </source>
</evidence>
<dbReference type="AlphaFoldDB" id="A0AA88QWX2"/>
<evidence type="ECO:0000313" key="6">
    <source>
        <dbReference type="EMBL" id="KAK2967210.1"/>
    </source>
</evidence>
<dbReference type="Proteomes" id="UP001187471">
    <property type="component" value="Unassembled WGS sequence"/>
</dbReference>
<reference evidence="6" key="1">
    <citation type="submission" date="2022-12" db="EMBL/GenBank/DDBJ databases">
        <title>Draft genome assemblies for two species of Escallonia (Escalloniales).</title>
        <authorList>
            <person name="Chanderbali A."/>
            <person name="Dervinis C."/>
            <person name="Anghel I."/>
            <person name="Soltis D."/>
            <person name="Soltis P."/>
            <person name="Zapata F."/>
        </authorList>
    </citation>
    <scope>NUCLEOTIDE SEQUENCE</scope>
    <source>
        <strain evidence="6">UCBG92.1500</strain>
        <tissue evidence="6">Leaf</tissue>
    </source>
</reference>
<evidence type="ECO:0000256" key="3">
    <source>
        <dbReference type="ARBA" id="ARBA00022777"/>
    </source>
</evidence>
<dbReference type="EMBL" id="JAVXUO010003046">
    <property type="protein sequence ID" value="KAK2967210.1"/>
    <property type="molecule type" value="Genomic_DNA"/>
</dbReference>
<dbReference type="GO" id="GO:0016301">
    <property type="term" value="F:kinase activity"/>
    <property type="evidence" value="ECO:0007669"/>
    <property type="project" value="UniProtKB-KW"/>
</dbReference>
<keyword evidence="7" id="KW-1185">Reference proteome</keyword>
<evidence type="ECO:0000256" key="5">
    <source>
        <dbReference type="SAM" id="Phobius"/>
    </source>
</evidence>
<keyword evidence="2" id="KW-0547">Nucleotide-binding</keyword>
<accession>A0AA88QWX2</accession>
<dbReference type="InterPro" id="IPR052059">
    <property type="entry name" value="CR_Ser/Thr_kinase"/>
</dbReference>
<keyword evidence="1" id="KW-0808">Transferase</keyword>
<dbReference type="PANTHER" id="PTHR47973">
    <property type="entry name" value="CYSTEINE-RICH RECEPTOR-LIKE PROTEIN KINASE 3"/>
    <property type="match status" value="1"/>
</dbReference>
<keyword evidence="5" id="KW-0472">Membrane</keyword>
<dbReference type="GO" id="GO:0005524">
    <property type="term" value="F:ATP binding"/>
    <property type="evidence" value="ECO:0007669"/>
    <property type="project" value="UniProtKB-KW"/>
</dbReference>
<feature type="transmembrane region" description="Helical" evidence="5">
    <location>
        <begin position="178"/>
        <end position="195"/>
    </location>
</feature>
<sequence length="196" mass="22662">MDDWRLPRAVDGFGLERSRWGACDDGNLGLDHRCLVESGVNGSGLDWEDLGGGLVLKGHGGELAATATWVWMSVRWEQKKAQWQELRLMTRPYPRHEDEEEEEEEEKTAATTIFRRKTLHSTFFRRIVQPFHRNPLPQFLFKRELILANVKNFSYNELRTATDNFHGKNKIGRGGFGTVYKVLTLTFIAFHIAWLV</sequence>
<dbReference type="Gene3D" id="3.30.200.20">
    <property type="entry name" value="Phosphorylase Kinase, domain 1"/>
    <property type="match status" value="1"/>
</dbReference>
<comment type="caution">
    <text evidence="6">The sequence shown here is derived from an EMBL/GenBank/DDBJ whole genome shotgun (WGS) entry which is preliminary data.</text>
</comment>
<proteinExistence type="predicted"/>
<gene>
    <name evidence="6" type="ORF">RJ640_030127</name>
</gene>